<feature type="signal peptide" evidence="1">
    <location>
        <begin position="1"/>
        <end position="20"/>
    </location>
</feature>
<dbReference type="GO" id="GO:0047493">
    <property type="term" value="F:ceramide cholinephosphotransferase activity"/>
    <property type="evidence" value="ECO:0007669"/>
    <property type="project" value="TreeGrafter"/>
</dbReference>
<dbReference type="PANTHER" id="PTHR21290">
    <property type="entry name" value="SPHINGOMYELIN SYNTHETASE"/>
    <property type="match status" value="1"/>
</dbReference>
<evidence type="ECO:0000313" key="3">
    <source>
        <dbReference type="Proteomes" id="UP001164929"/>
    </source>
</evidence>
<feature type="chain" id="PRO_5041921107" evidence="1">
    <location>
        <begin position="21"/>
        <end position="156"/>
    </location>
</feature>
<dbReference type="GO" id="GO:0033188">
    <property type="term" value="F:sphingomyelin synthase activity"/>
    <property type="evidence" value="ECO:0007669"/>
    <property type="project" value="TreeGrafter"/>
</dbReference>
<dbReference type="GO" id="GO:0046513">
    <property type="term" value="P:ceramide biosynthetic process"/>
    <property type="evidence" value="ECO:0007669"/>
    <property type="project" value="TreeGrafter"/>
</dbReference>
<dbReference type="EMBL" id="JAQIZT010000009">
    <property type="protein sequence ID" value="KAJ6984527.1"/>
    <property type="molecule type" value="Genomic_DNA"/>
</dbReference>
<dbReference type="GO" id="GO:0005886">
    <property type="term" value="C:plasma membrane"/>
    <property type="evidence" value="ECO:0007669"/>
    <property type="project" value="TreeGrafter"/>
</dbReference>
<dbReference type="AlphaFoldDB" id="A0AAD6MHT6"/>
<sequence>MVSFIVRLFVSFISLYIIHSQNDYMLFRLGLPDSLHSHILFDSSTWHNCLFQGSNLARLPPPESAIELFVTNNKGFDYGCSGFIFSWHMIFTIVFVHTYHRYGILLYTRTGSHFCWQYLAHNCSCIKQLAWLLAVVQTFLSLASCKHFTVHVFVSW</sequence>
<keyword evidence="1" id="KW-0732">Signal</keyword>
<dbReference type="GO" id="GO:0005789">
    <property type="term" value="C:endoplasmic reticulum membrane"/>
    <property type="evidence" value="ECO:0007669"/>
    <property type="project" value="TreeGrafter"/>
</dbReference>
<dbReference type="GO" id="GO:0000139">
    <property type="term" value="C:Golgi membrane"/>
    <property type="evidence" value="ECO:0007669"/>
    <property type="project" value="TreeGrafter"/>
</dbReference>
<reference evidence="2" key="1">
    <citation type="journal article" date="2023" name="Mol. Ecol. Resour.">
        <title>Chromosome-level genome assembly of a triploid poplar Populus alba 'Berolinensis'.</title>
        <authorList>
            <person name="Chen S."/>
            <person name="Yu Y."/>
            <person name="Wang X."/>
            <person name="Wang S."/>
            <person name="Zhang T."/>
            <person name="Zhou Y."/>
            <person name="He R."/>
            <person name="Meng N."/>
            <person name="Wang Y."/>
            <person name="Liu W."/>
            <person name="Liu Z."/>
            <person name="Liu J."/>
            <person name="Guo Q."/>
            <person name="Huang H."/>
            <person name="Sederoff R.R."/>
            <person name="Wang G."/>
            <person name="Qu G."/>
            <person name="Chen S."/>
        </authorList>
    </citation>
    <scope>NUCLEOTIDE SEQUENCE</scope>
    <source>
        <strain evidence="2">SC-2020</strain>
    </source>
</reference>
<dbReference type="GO" id="GO:0005802">
    <property type="term" value="C:trans-Golgi network"/>
    <property type="evidence" value="ECO:0007669"/>
    <property type="project" value="TreeGrafter"/>
</dbReference>
<dbReference type="PANTHER" id="PTHR21290:SF50">
    <property type="entry name" value="SPHINGOMYELIN SYNTHASE-LIKE DOMAIN-CONTAINING PROTEIN"/>
    <property type="match status" value="1"/>
</dbReference>
<comment type="caution">
    <text evidence="2">The sequence shown here is derived from an EMBL/GenBank/DDBJ whole genome shotgun (WGS) entry which is preliminary data.</text>
</comment>
<dbReference type="Proteomes" id="UP001164929">
    <property type="component" value="Chromosome 9"/>
</dbReference>
<organism evidence="2 3">
    <name type="scientific">Populus alba x Populus x berolinensis</name>
    <dbReference type="NCBI Taxonomy" id="444605"/>
    <lineage>
        <taxon>Eukaryota</taxon>
        <taxon>Viridiplantae</taxon>
        <taxon>Streptophyta</taxon>
        <taxon>Embryophyta</taxon>
        <taxon>Tracheophyta</taxon>
        <taxon>Spermatophyta</taxon>
        <taxon>Magnoliopsida</taxon>
        <taxon>eudicotyledons</taxon>
        <taxon>Gunneridae</taxon>
        <taxon>Pentapetalae</taxon>
        <taxon>rosids</taxon>
        <taxon>fabids</taxon>
        <taxon>Malpighiales</taxon>
        <taxon>Salicaceae</taxon>
        <taxon>Saliceae</taxon>
        <taxon>Populus</taxon>
    </lineage>
</organism>
<evidence type="ECO:0000256" key="1">
    <source>
        <dbReference type="SAM" id="SignalP"/>
    </source>
</evidence>
<evidence type="ECO:0000313" key="2">
    <source>
        <dbReference type="EMBL" id="KAJ6984527.1"/>
    </source>
</evidence>
<keyword evidence="3" id="KW-1185">Reference proteome</keyword>
<accession>A0AAD6MHT6</accession>
<gene>
    <name evidence="2" type="ORF">NC653_022722</name>
</gene>
<protein>
    <submittedName>
        <fullName evidence="2">Uncharacterized protein</fullName>
    </submittedName>
</protein>
<name>A0AAD6MHT6_9ROSI</name>
<proteinExistence type="predicted"/>
<dbReference type="GO" id="GO:0045140">
    <property type="term" value="F:inositol phosphoceramide synthase activity"/>
    <property type="evidence" value="ECO:0007669"/>
    <property type="project" value="TreeGrafter"/>
</dbReference>
<dbReference type="InterPro" id="IPR045221">
    <property type="entry name" value="Sphingomyelin_synth-like"/>
</dbReference>